<organism evidence="2 3">
    <name type="scientific">Stentor coeruleus</name>
    <dbReference type="NCBI Taxonomy" id="5963"/>
    <lineage>
        <taxon>Eukaryota</taxon>
        <taxon>Sar</taxon>
        <taxon>Alveolata</taxon>
        <taxon>Ciliophora</taxon>
        <taxon>Postciliodesmatophora</taxon>
        <taxon>Heterotrichea</taxon>
        <taxon>Heterotrichida</taxon>
        <taxon>Stentoridae</taxon>
        <taxon>Stentor</taxon>
    </lineage>
</organism>
<name>A0A1R2C2I5_9CILI</name>
<feature type="region of interest" description="Disordered" evidence="1">
    <location>
        <begin position="1"/>
        <end position="33"/>
    </location>
</feature>
<feature type="compositionally biased region" description="Basic and acidic residues" evidence="1">
    <location>
        <begin position="1"/>
        <end position="19"/>
    </location>
</feature>
<feature type="region of interest" description="Disordered" evidence="1">
    <location>
        <begin position="252"/>
        <end position="278"/>
    </location>
</feature>
<proteinExistence type="predicted"/>
<sequence length="278" mass="31475">MGCADSRELDEPKKPEVSGKPHRPGRKERSYSAEISLSQSPDIPCEMLYKDVENSLGLNCFSAENIVKLINSHSSSNIITEENLINVLSLLKINRSEIMNFYANFKIQRDKKSSTYNTQALKTLIIIMARGNLSTKAQLLFANYNSSSEQVLDISSVMLMIEDIIFIALEVIPKHALFNSPDNSKIMSEIIDFQGFKSVMSNHFLILLLENRKFITKEHFFAKFNNHEAKKLASPHGMRKCCLAFKGKTHMKSLTSPERKSSNKIPKAPNGNWGKLFK</sequence>
<evidence type="ECO:0000256" key="1">
    <source>
        <dbReference type="SAM" id="MobiDB-lite"/>
    </source>
</evidence>
<protein>
    <submittedName>
        <fullName evidence="2">Uncharacterized protein</fullName>
    </submittedName>
</protein>
<accession>A0A1R2C2I5</accession>
<evidence type="ECO:0000313" key="3">
    <source>
        <dbReference type="Proteomes" id="UP000187209"/>
    </source>
</evidence>
<evidence type="ECO:0000313" key="2">
    <source>
        <dbReference type="EMBL" id="OMJ83191.1"/>
    </source>
</evidence>
<dbReference type="Proteomes" id="UP000187209">
    <property type="component" value="Unassembled WGS sequence"/>
</dbReference>
<dbReference type="EMBL" id="MPUH01000313">
    <property type="protein sequence ID" value="OMJ83191.1"/>
    <property type="molecule type" value="Genomic_DNA"/>
</dbReference>
<comment type="caution">
    <text evidence="2">The sequence shown here is derived from an EMBL/GenBank/DDBJ whole genome shotgun (WGS) entry which is preliminary data.</text>
</comment>
<keyword evidence="3" id="KW-1185">Reference proteome</keyword>
<dbReference type="AlphaFoldDB" id="A0A1R2C2I5"/>
<gene>
    <name evidence="2" type="ORF">SteCoe_15973</name>
</gene>
<reference evidence="2 3" key="1">
    <citation type="submission" date="2016-11" db="EMBL/GenBank/DDBJ databases">
        <title>The macronuclear genome of Stentor coeruleus: a giant cell with tiny introns.</title>
        <authorList>
            <person name="Slabodnick M."/>
            <person name="Ruby J.G."/>
            <person name="Reiff S.B."/>
            <person name="Swart E.C."/>
            <person name="Gosai S."/>
            <person name="Prabakaran S."/>
            <person name="Witkowska E."/>
            <person name="Larue G.E."/>
            <person name="Fisher S."/>
            <person name="Freeman R.M."/>
            <person name="Gunawardena J."/>
            <person name="Chu W."/>
            <person name="Stover N.A."/>
            <person name="Gregory B.D."/>
            <person name="Nowacki M."/>
            <person name="Derisi J."/>
            <person name="Roy S.W."/>
            <person name="Marshall W.F."/>
            <person name="Sood P."/>
        </authorList>
    </citation>
    <scope>NUCLEOTIDE SEQUENCE [LARGE SCALE GENOMIC DNA]</scope>
    <source>
        <strain evidence="2">WM001</strain>
    </source>
</reference>